<gene>
    <name evidence="1" type="ORF">UY44_C0018G0014</name>
</gene>
<dbReference type="EMBL" id="LCPZ01000018">
    <property type="protein sequence ID" value="KKW08104.1"/>
    <property type="molecule type" value="Genomic_DNA"/>
</dbReference>
<dbReference type="GO" id="GO:0046872">
    <property type="term" value="F:metal ion binding"/>
    <property type="evidence" value="ECO:0007669"/>
    <property type="project" value="InterPro"/>
</dbReference>
<dbReference type="InterPro" id="IPR011249">
    <property type="entry name" value="Metalloenz_LuxS/M16"/>
</dbReference>
<accession>A0A0G1YP32</accession>
<comment type="caution">
    <text evidence="1">The sequence shown here is derived from an EMBL/GenBank/DDBJ whole genome shotgun (WGS) entry which is preliminary data.</text>
</comment>
<evidence type="ECO:0000313" key="2">
    <source>
        <dbReference type="Proteomes" id="UP000033965"/>
    </source>
</evidence>
<evidence type="ECO:0000313" key="1">
    <source>
        <dbReference type="EMBL" id="KKW08104.1"/>
    </source>
</evidence>
<organism evidence="1 2">
    <name type="scientific">Candidatus Kaiserbacteria bacterium GW2011_GWA2_49_19</name>
    <dbReference type="NCBI Taxonomy" id="1618669"/>
    <lineage>
        <taxon>Bacteria</taxon>
        <taxon>Candidatus Kaiseribacteriota</taxon>
    </lineage>
</organism>
<protein>
    <submittedName>
        <fullName evidence="1">Peptidase, M16 family</fullName>
    </submittedName>
</protein>
<sequence>EAKDHIIGRMALSAEDSSTQAEWFAKQFLFMSKIETMEEVAKKLKKVTARDIQRLAGQIFDPDQTRLAIIGPVKKEEVVEMLR</sequence>
<proteinExistence type="predicted"/>
<dbReference type="Gene3D" id="3.30.830.10">
    <property type="entry name" value="Metalloenzyme, LuxS/M16 peptidase-like"/>
    <property type="match status" value="1"/>
</dbReference>
<reference evidence="1 2" key="1">
    <citation type="journal article" date="2015" name="Nature">
        <title>rRNA introns, odd ribosomes, and small enigmatic genomes across a large radiation of phyla.</title>
        <authorList>
            <person name="Brown C.T."/>
            <person name="Hug L.A."/>
            <person name="Thomas B.C."/>
            <person name="Sharon I."/>
            <person name="Castelle C.J."/>
            <person name="Singh A."/>
            <person name="Wilkins M.J."/>
            <person name="Williams K.H."/>
            <person name="Banfield J.F."/>
        </authorList>
    </citation>
    <scope>NUCLEOTIDE SEQUENCE [LARGE SCALE GENOMIC DNA]</scope>
</reference>
<name>A0A0G1YP32_9BACT</name>
<dbReference type="SUPFAM" id="SSF63411">
    <property type="entry name" value="LuxS/MPP-like metallohydrolase"/>
    <property type="match status" value="1"/>
</dbReference>
<dbReference type="Proteomes" id="UP000033965">
    <property type="component" value="Unassembled WGS sequence"/>
</dbReference>
<dbReference type="AlphaFoldDB" id="A0A0G1YP32"/>
<feature type="non-terminal residue" evidence="1">
    <location>
        <position position="1"/>
    </location>
</feature>